<dbReference type="EMBL" id="VSSQ01000033">
    <property type="protein sequence ID" value="MPL66612.1"/>
    <property type="molecule type" value="Genomic_DNA"/>
</dbReference>
<dbReference type="AlphaFoldDB" id="A0A644TK04"/>
<reference evidence="2" key="1">
    <citation type="submission" date="2019-08" db="EMBL/GenBank/DDBJ databases">
        <authorList>
            <person name="Kucharzyk K."/>
            <person name="Murdoch R.W."/>
            <person name="Higgins S."/>
            <person name="Loffler F."/>
        </authorList>
    </citation>
    <scope>NUCLEOTIDE SEQUENCE</scope>
</reference>
<accession>A0A644TK04</accession>
<dbReference type="PROSITE" id="PS51257">
    <property type="entry name" value="PROKAR_LIPOPROTEIN"/>
    <property type="match status" value="1"/>
</dbReference>
<gene>
    <name evidence="2" type="ORF">SDC9_12299</name>
</gene>
<comment type="caution">
    <text evidence="2">The sequence shown here is derived from an EMBL/GenBank/DDBJ whole genome shotgun (WGS) entry which is preliminary data.</text>
</comment>
<protein>
    <recommendedName>
        <fullName evidence="1">DUF4369 domain-containing protein</fullName>
    </recommendedName>
</protein>
<evidence type="ECO:0000313" key="2">
    <source>
        <dbReference type="EMBL" id="MPL66612.1"/>
    </source>
</evidence>
<sequence>MKKILGIIVLLLAFAGCNKIDKDSFRISGQLNNGESKSLYFLEMTGQGLMPIDTIEIDEKGKFSFDYKYKEPSIYVLMGNENDYITLIPQKQEDIIISGSFNSLSSTYTVKNSKESELLHQLNQQYIKTNTVLAEIKQTLYENKYVSNFEEFKAELLDQYNMLEIHQKDIIRKFLKDNKGSLSCIIALYRSFDNHYLFNLNKDLSVYEEVYAELNKKYPNNKHTIGLKNLIDDAKTKAAQDSISTQTKELANKK</sequence>
<proteinExistence type="predicted"/>
<name>A0A644TK04_9ZZZZ</name>
<evidence type="ECO:0000259" key="1">
    <source>
        <dbReference type="Pfam" id="PF14289"/>
    </source>
</evidence>
<organism evidence="2">
    <name type="scientific">bioreactor metagenome</name>
    <dbReference type="NCBI Taxonomy" id="1076179"/>
    <lineage>
        <taxon>unclassified sequences</taxon>
        <taxon>metagenomes</taxon>
        <taxon>ecological metagenomes</taxon>
    </lineage>
</organism>
<dbReference type="Pfam" id="PF14289">
    <property type="entry name" value="DUF4369"/>
    <property type="match status" value="1"/>
</dbReference>
<feature type="domain" description="DUF4369" evidence="1">
    <location>
        <begin position="25"/>
        <end position="118"/>
    </location>
</feature>
<dbReference type="InterPro" id="IPR025380">
    <property type="entry name" value="DUF4369"/>
</dbReference>